<dbReference type="NCBIfam" id="TIGR03661">
    <property type="entry name" value="T1SS_VCA0849"/>
    <property type="match status" value="1"/>
</dbReference>
<dbReference type="Pfam" id="PF13519">
    <property type="entry name" value="VWA_2"/>
    <property type="match status" value="1"/>
</dbReference>
<dbReference type="SUPFAM" id="SSF51120">
    <property type="entry name" value="beta-Roll"/>
    <property type="match status" value="2"/>
</dbReference>
<proteinExistence type="predicted"/>
<dbReference type="GO" id="GO:0005509">
    <property type="term" value="F:calcium ion binding"/>
    <property type="evidence" value="ECO:0007669"/>
    <property type="project" value="InterPro"/>
</dbReference>
<gene>
    <name evidence="4" type="ORF">NZ35_15385</name>
</gene>
<dbReference type="InterPro" id="IPR018511">
    <property type="entry name" value="Hemolysin-typ_Ca-bd_CS"/>
</dbReference>
<dbReference type="PRINTS" id="PR00313">
    <property type="entry name" value="CABNDNGRPT"/>
</dbReference>
<dbReference type="Proteomes" id="UP000030564">
    <property type="component" value="Unassembled WGS sequence"/>
</dbReference>
<dbReference type="PROSITE" id="PS00330">
    <property type="entry name" value="HEMOLYSIN_CALCIUM"/>
    <property type="match status" value="1"/>
</dbReference>
<dbReference type="PROSITE" id="PS50234">
    <property type="entry name" value="VWFA"/>
    <property type="match status" value="1"/>
</dbReference>
<dbReference type="InterPro" id="IPR011049">
    <property type="entry name" value="Serralysin-like_metalloprot_C"/>
</dbReference>
<reference evidence="4 5" key="1">
    <citation type="submission" date="2014-10" db="EMBL/GenBank/DDBJ databases">
        <title>Draft genome sequence of Pseudomonas chlororaphis EA105.</title>
        <authorList>
            <person name="McCully L.M."/>
            <person name="Bitzer A.S."/>
            <person name="Spence C."/>
            <person name="Bais H."/>
            <person name="Silby M.W."/>
        </authorList>
    </citation>
    <scope>NUCLEOTIDE SEQUENCE [LARGE SCALE GENOMIC DNA]</scope>
    <source>
        <strain evidence="4 5">EA105</strain>
    </source>
</reference>
<feature type="region of interest" description="Disordered" evidence="2">
    <location>
        <begin position="104"/>
        <end position="131"/>
    </location>
</feature>
<dbReference type="InterPro" id="IPR019960">
    <property type="entry name" value="T1SS_VCA0849"/>
</dbReference>
<dbReference type="InterPro" id="IPR040853">
    <property type="entry name" value="RapA2_cadherin-like"/>
</dbReference>
<dbReference type="InterPro" id="IPR013783">
    <property type="entry name" value="Ig-like_fold"/>
</dbReference>
<dbReference type="InterPro" id="IPR010221">
    <property type="entry name" value="VCBS_dom"/>
</dbReference>
<evidence type="ECO:0000313" key="4">
    <source>
        <dbReference type="EMBL" id="KHA72267.1"/>
    </source>
</evidence>
<evidence type="ECO:0000256" key="2">
    <source>
        <dbReference type="SAM" id="MobiDB-lite"/>
    </source>
</evidence>
<accession>A0A0A6DC19</accession>
<dbReference type="Gene3D" id="2.60.40.10">
    <property type="entry name" value="Immunoglobulins"/>
    <property type="match status" value="1"/>
</dbReference>
<dbReference type="Pfam" id="PF17803">
    <property type="entry name" value="Cadherin_4"/>
    <property type="match status" value="2"/>
</dbReference>
<dbReference type="InterPro" id="IPR002035">
    <property type="entry name" value="VWF_A"/>
</dbReference>
<dbReference type="InterPro" id="IPR036465">
    <property type="entry name" value="vWFA_dom_sf"/>
</dbReference>
<dbReference type="InterPro" id="IPR047777">
    <property type="entry name" value="LapA-like_RM"/>
</dbReference>
<dbReference type="SMART" id="SM00327">
    <property type="entry name" value="VWA"/>
    <property type="match status" value="1"/>
</dbReference>
<feature type="compositionally biased region" description="Low complexity" evidence="2">
    <location>
        <begin position="111"/>
        <end position="123"/>
    </location>
</feature>
<comment type="caution">
    <text evidence="4">The sequence shown here is derived from an EMBL/GenBank/DDBJ whole genome shotgun (WGS) entry which is preliminary data.</text>
</comment>
<dbReference type="Pfam" id="PF00353">
    <property type="entry name" value="HemolysinCabind"/>
    <property type="match status" value="2"/>
</dbReference>
<protein>
    <submittedName>
        <fullName evidence="4">Type I secretion target</fullName>
    </submittedName>
</protein>
<dbReference type="CDD" id="cd00198">
    <property type="entry name" value="vWFA"/>
    <property type="match status" value="1"/>
</dbReference>
<sequence length="2870" mass="289191">MATLIGTVTKVIGQVFAQSADGTKRALVEGDRLFAGDQLITGAEGAVAVHLQNGQELTLGRGSSMTMTGELLAGQAAHVNAAEAVTPSDAQLTDVEQIQKAIAAGDDPSKTAEATAAGPNAPGGAPGEAGGGHSFVLLTEVGGRVDPIIGFPTAGFGGIPEFPEERHNAVIDNGDDTPAIVVPPPVNNPVTLTGLNVAGGELNLSEANLPDGSSANPGALTQSGTFTVSAPDGLTSLSIGGINVIVGGVPIGFPQSITSQLGNTLTITGYNPATGVVTYSYTLNGNESHAAGDGANNLSEQFTVIAGDSNGDTATGTLDVNITDDVPKAFDDNNGTASETQLTLTGNVLTNDVQGADRVATGPVTAGTFTGTYGTLVLNADGTYTYTLNTSDADFKNLHGGGNGTETFAYTITDSDGDTSTANLVLQIHNNDDPVVINGLNVEGGELTVYEKNLSDGSAPDATALTQSGTFTITALDGVTTLTVGGIAVVTNGVAAGFPQSITTPLGSTLTITGFNATTGVVSYSYTLVDNEAHPDANGANNLPEQFAVTVVDDNGTTANGTLDVNITDDVPKAVDDSNGTASETQLTLTGNVLTNDVQGADRVVTNESAGPITAGTFTGTYGTLVLNANGTYTYTLNTNDADFKNLHGGGNGTETFVYTITDSDGDTSTANLVLNIHNNDDPVIINGLDVNGGELTVYEKNLTDGSAPDSTALTQNGTFTITALDGVTTLTVGGIAVVTNGVAAGFPQSITTPLGSTLTITGFNATTGVVSYSYTLVDNEAHPTANGANNLPEQFAVTVVDDNGTTANGTLDVNIVDDVPRAVDDANGTASETLLTLTGNVLTNDVQGADRVPTGPVTPGTFTGTYGTLVLNANGTYTYTLNTSDADFKNLHGGGNGTETFAYTITDSDGDTSTANLVLQIHNNDDPVVISGLDVNGGELTVYEKNLTDGSTPDATALTQSGTFTITALDGVTTLTVGGIAVVTNGVAAGFPQSITTPLGSTLTITGFNATTGVVSYSYTLADNEAHPTANGANNLPEQFAVTVVDDNGTTANATLDVNIVDDLPKAVDDSNTGTASETLLTLNGNVLTNDVQGADRVPTGPVTPGTFTGTYGTLVLNANGTYTYTLNTNDADFKNLHGGGNGTETFAYTITDSDGDTSTANLVLQIHNNDDPVIINGLDVNGGELTVYEKNLSDGTSPDTPALTQSGTFTVTALDGLQTLTVGGISVVTGGVAAGFPQSTVTPLGSTLTITGYNPATGVVSYSYTLVDNETHPNANGANSITENFNVVATDTDGSTANGQINVNIVDDLPSAHPDAASVAEGGTVSGNVLNNDIGGADGPAVTGAVVGVRAGADTSTSAIGGLNSNINGTYGYLTLDANGNAVYHSNPNAVSGPGAVDVFTYTVRDSDGDESTTTITIDVANSKLNATSDTDVTVYEKALDLTKDGADLAPGTVTGSDPTSTGETASGTLVGSVTGAVGAISYVLVGSATGNYGQIVLNPNGTYTYTLTSPATTTPHADDGANSLTETFTYQATDSLGNVVTSTIVVSIVDDVPKAVNDSNANSASETQLTLTGNVLTNDVQGADVVATGPNAGPITAGTFTGTYGTLVLNANGTYTYTLNPNDADFKNLHGGGNGTETFTYTLTDADGDTSTANLVLNIHNNDDPVVLNGLDVNGGELTVYEKNLSDGTSPDTPALTQSGTFTVTALDGLQTLTVGGIAVVTNGVAAGFPQSVVSPLGSTFTVTGYNPATGVVSYSYTLVDNEIHPNANGANSLTENFNVVATDTDGSTANGQINVNIVDDLPTAKPDTGSVAEGGTVNVSVLSNDISGADGAATVVGVRAGSNTGTSAIGGLNSNINGNFGYLTLDAAGNAVYHSNPNSVSPPGATDTFTYTIRDSDGDESTTTITINVADSKLVASVDQDVTVYEKALDLSKDGADLAPGTVTGSDPSNTGETATGTLVGAVTGGTGAITYTLVGSATGTYGQIQLNADGTYTYTLTSAPKTSPSANDGANTLSESFTYKATDALGNSTTSTLVVNIVDDVPKAVASDRSVAAVEIDSNLLIVLDISGSMADASGVPGLSRLALAKQAISALLDKYDDLGDVKVQLVTFSSNATDRTSVWVDVATAKTILAGLTAGGGTNYDAAVAVMQTAFNTSGKLTGAQNVGYFFSDGKPNEGDINAADEAALKNFLDANNIKNYAIGLGSGVSNANLDPLAYDGISHTNTNAVVVTDLNQLNSVLSGTVQGAPVTGSLLGEGGTFGADGGFIKSIVVDGTTYTYDPKALSGQGSLTPSGGTNHGTFNTVNNTLSIATNNGGTLVVNLDSGDYTYTSQKTTAVVITENIGFTVSDNDGDLASSTLTVKVIPNAPPVAVDDHVITNVLSGNIVVPGELLLANDTDPNGDTLNATPTSFNTGWISKAADFTGTGAINFTGTNVNTAANQNLANVRSSFSANAATMTALLVVSGYLGAVTNSNANDEDRITVNLRQGETLNLDHNLAAGQVSMEYSINGGAYIALADGQTLTATSDGVYQIHITNITNPTGGGNPNAAENYQLTMTLNYAGAHDITPDFHGSYTANDNHGGSDTANVSISYQDGHTLTGTAGDDVLVAGSGDNIINAGDGNDVLTAGSGNNELHGGAGNDLLYSGPGNDLLDGGTGSDTASYAHATAAVTVNLGLLGAQNTLGAGTDTLTGIENLVGSNFNDTLTGDNNNNVINGGLGNDILNGGGGDDLLIGGMGNNTMTGGAGADTFQWLKGNSGHDLITDFTPGTDKLDLSQLLQGENGTTASLDDYLHFTVTGSGASVLTSIDVSAMAGATPNQTIDLAGVNLASHYGVTPGAGGVVAGGHDTATIISGMLNDHSLKVDTV</sequence>
<keyword evidence="1" id="KW-0106">Calcium</keyword>
<dbReference type="Gene3D" id="3.40.50.410">
    <property type="entry name" value="von Willebrand factor, type A domain"/>
    <property type="match status" value="1"/>
</dbReference>
<dbReference type="NCBIfam" id="TIGR01965">
    <property type="entry name" value="VCBS_repeat"/>
    <property type="match status" value="7"/>
</dbReference>
<name>A0A0A6DC19_9PSED</name>
<dbReference type="SUPFAM" id="SSF53300">
    <property type="entry name" value="vWA-like"/>
    <property type="match status" value="1"/>
</dbReference>
<evidence type="ECO:0000256" key="1">
    <source>
        <dbReference type="ARBA" id="ARBA00022837"/>
    </source>
</evidence>
<dbReference type="PATRIC" id="fig|587753.9.peg.1177"/>
<organism evidence="4 5">
    <name type="scientific">Pseudomonas chlororaphis</name>
    <dbReference type="NCBI Taxonomy" id="587753"/>
    <lineage>
        <taxon>Bacteria</taxon>
        <taxon>Pseudomonadati</taxon>
        <taxon>Pseudomonadota</taxon>
        <taxon>Gammaproteobacteria</taxon>
        <taxon>Pseudomonadales</taxon>
        <taxon>Pseudomonadaceae</taxon>
        <taxon>Pseudomonas</taxon>
    </lineage>
</organism>
<feature type="domain" description="VWFA" evidence="3">
    <location>
        <begin position="2064"/>
        <end position="2248"/>
    </location>
</feature>
<dbReference type="Pfam" id="PF17963">
    <property type="entry name" value="Big_9"/>
    <property type="match status" value="5"/>
</dbReference>
<dbReference type="NCBIfam" id="NF033682">
    <property type="entry name" value="retention_LapA"/>
    <property type="match status" value="1"/>
</dbReference>
<dbReference type="InterPro" id="IPR001343">
    <property type="entry name" value="Hemolysn_Ca-bd"/>
</dbReference>
<evidence type="ECO:0000259" key="3">
    <source>
        <dbReference type="PROSITE" id="PS50234"/>
    </source>
</evidence>
<dbReference type="Gene3D" id="2.150.10.10">
    <property type="entry name" value="Serralysin-like metalloprotease, C-terminal"/>
    <property type="match status" value="2"/>
</dbReference>
<evidence type="ECO:0000313" key="5">
    <source>
        <dbReference type="Proteomes" id="UP000030564"/>
    </source>
</evidence>
<dbReference type="OrthoDB" id="5192166at2"/>
<dbReference type="EMBL" id="JSFK01000015">
    <property type="protein sequence ID" value="KHA72267.1"/>
    <property type="molecule type" value="Genomic_DNA"/>
</dbReference>